<keyword evidence="1" id="KW-0732">Signal</keyword>
<evidence type="ECO:0000313" key="2">
    <source>
        <dbReference type="EMBL" id="GAW67491.1"/>
    </source>
</evidence>
<sequence length="103" mass="11259">MKTEIALALIMISVTSLQAAQEVPPSGSKLGSVTGGVFKEAHLVIDNKCVSCHTSQRIEQALAAGKNMQEIQHRMEQKGVKLTADEQTVLGIFWKDSPLRKKK</sequence>
<reference evidence="3" key="2">
    <citation type="submission" date="2017-05" db="EMBL/GenBank/DDBJ databases">
        <title>Draft genome sequence of Geobacter pelophilus, a iron(III)-reducing bacteria.</title>
        <authorList>
            <person name="Aoyagi T."/>
            <person name="Koike H."/>
            <person name="Morita T."/>
            <person name="Sato Y."/>
            <person name="Habe H."/>
            <person name="Hori T."/>
        </authorList>
    </citation>
    <scope>NUCLEOTIDE SEQUENCE [LARGE SCALE GENOMIC DNA]</scope>
    <source>
        <strain evidence="3">Drf2</strain>
    </source>
</reference>
<name>A0ABQ0MK75_9BACT</name>
<comment type="caution">
    <text evidence="2">The sequence shown here is derived from an EMBL/GenBank/DDBJ whole genome shotgun (WGS) entry which is preliminary data.</text>
</comment>
<feature type="chain" id="PRO_5046535742" evidence="1">
    <location>
        <begin position="20"/>
        <end position="103"/>
    </location>
</feature>
<organism evidence="2 3">
    <name type="scientific">Geoanaerobacter pelophilus</name>
    <dbReference type="NCBI Taxonomy" id="60036"/>
    <lineage>
        <taxon>Bacteria</taxon>
        <taxon>Pseudomonadati</taxon>
        <taxon>Thermodesulfobacteriota</taxon>
        <taxon>Desulfuromonadia</taxon>
        <taxon>Geobacterales</taxon>
        <taxon>Geobacteraceae</taxon>
        <taxon>Geoanaerobacter</taxon>
    </lineage>
</organism>
<gene>
    <name evidence="2" type="ORF">GPEL0_01f3338</name>
</gene>
<dbReference type="EMBL" id="BDQG01000001">
    <property type="protein sequence ID" value="GAW67491.1"/>
    <property type="molecule type" value="Genomic_DNA"/>
</dbReference>
<evidence type="ECO:0000313" key="3">
    <source>
        <dbReference type="Proteomes" id="UP000194153"/>
    </source>
</evidence>
<evidence type="ECO:0000256" key="1">
    <source>
        <dbReference type="SAM" id="SignalP"/>
    </source>
</evidence>
<accession>A0ABQ0MK75</accession>
<keyword evidence="3" id="KW-1185">Reference proteome</keyword>
<reference evidence="2 3" key="1">
    <citation type="submission" date="2017-04" db="EMBL/GenBank/DDBJ databases">
        <authorList>
            <consortium name="Geobacter pelophilus Genome Sequencing"/>
            <person name="Aoyagi T."/>
            <person name="Koike H."/>
            <person name="Hori T."/>
        </authorList>
    </citation>
    <scope>NUCLEOTIDE SEQUENCE [LARGE SCALE GENOMIC DNA]</scope>
    <source>
        <strain evidence="2 3">Drf2</strain>
    </source>
</reference>
<protein>
    <submittedName>
        <fullName evidence="2">Cytochrome C</fullName>
    </submittedName>
</protein>
<dbReference type="InterPro" id="IPR036909">
    <property type="entry name" value="Cyt_c-like_dom_sf"/>
</dbReference>
<feature type="signal peptide" evidence="1">
    <location>
        <begin position="1"/>
        <end position="19"/>
    </location>
</feature>
<proteinExistence type="predicted"/>
<dbReference type="Gene3D" id="1.10.760.10">
    <property type="entry name" value="Cytochrome c-like domain"/>
    <property type="match status" value="1"/>
</dbReference>
<dbReference type="RefSeq" id="WP_085813736.1">
    <property type="nucleotide sequence ID" value="NZ_BDQG01000001.1"/>
</dbReference>
<dbReference type="Proteomes" id="UP000194153">
    <property type="component" value="Unassembled WGS sequence"/>
</dbReference>